<proteinExistence type="predicted"/>
<sequence>MEPFFLAHSLGILTIYVFFTAIIISLIIITMLNYAFSKKIKNWWQIIAFILVALLVPVGVCKCVISFIGFI</sequence>
<reference evidence="2 3" key="1">
    <citation type="submission" date="2013-09" db="EMBL/GenBank/DDBJ databases">
        <authorList>
            <person name="Zeng Z."/>
            <person name="Chen C."/>
        </authorList>
    </citation>
    <scope>NUCLEOTIDE SEQUENCE [LARGE SCALE GENOMIC DNA]</scope>
    <source>
        <strain evidence="2 3">F44-8</strain>
    </source>
</reference>
<keyword evidence="1" id="KW-1133">Transmembrane helix</keyword>
<accession>A0A0A2LKH7</accession>
<dbReference type="EMBL" id="JRLV01000015">
    <property type="protein sequence ID" value="KGO79658.1"/>
    <property type="molecule type" value="Genomic_DNA"/>
</dbReference>
<keyword evidence="3" id="KW-1185">Reference proteome</keyword>
<organism evidence="2 3">
    <name type="scientific">Flavobacterium beibuense F44-8</name>
    <dbReference type="NCBI Taxonomy" id="1406840"/>
    <lineage>
        <taxon>Bacteria</taxon>
        <taxon>Pseudomonadati</taxon>
        <taxon>Bacteroidota</taxon>
        <taxon>Flavobacteriia</taxon>
        <taxon>Flavobacteriales</taxon>
        <taxon>Flavobacteriaceae</taxon>
        <taxon>Flavobacterium</taxon>
    </lineage>
</organism>
<keyword evidence="1" id="KW-0812">Transmembrane</keyword>
<comment type="caution">
    <text evidence="2">The sequence shown here is derived from an EMBL/GenBank/DDBJ whole genome shotgun (WGS) entry which is preliminary data.</text>
</comment>
<protein>
    <submittedName>
        <fullName evidence="2">Uncharacterized protein</fullName>
    </submittedName>
</protein>
<feature type="transmembrane region" description="Helical" evidence="1">
    <location>
        <begin position="12"/>
        <end position="34"/>
    </location>
</feature>
<evidence type="ECO:0000313" key="2">
    <source>
        <dbReference type="EMBL" id="KGO79658.1"/>
    </source>
</evidence>
<name>A0A0A2LKH7_9FLAO</name>
<evidence type="ECO:0000313" key="3">
    <source>
        <dbReference type="Proteomes" id="UP000030129"/>
    </source>
</evidence>
<feature type="transmembrane region" description="Helical" evidence="1">
    <location>
        <begin position="46"/>
        <end position="70"/>
    </location>
</feature>
<dbReference type="Proteomes" id="UP000030129">
    <property type="component" value="Unassembled WGS sequence"/>
</dbReference>
<dbReference type="AlphaFoldDB" id="A0A0A2LKH7"/>
<gene>
    <name evidence="2" type="ORF">Q763_12465</name>
</gene>
<keyword evidence="1" id="KW-0472">Membrane</keyword>
<evidence type="ECO:0000256" key="1">
    <source>
        <dbReference type="SAM" id="Phobius"/>
    </source>
</evidence>